<dbReference type="InterPro" id="IPR050661">
    <property type="entry name" value="BglG_antiterminators"/>
</dbReference>
<reference evidence="3" key="1">
    <citation type="submission" date="2017-01" db="EMBL/GenBank/DDBJ databases">
        <authorList>
            <person name="Lo R."/>
        </authorList>
    </citation>
    <scope>NUCLEOTIDE SEQUENCE</scope>
    <source>
        <strain evidence="3">537</strain>
    </source>
</reference>
<dbReference type="Pfam" id="PF00874">
    <property type="entry name" value="PRD"/>
    <property type="match status" value="2"/>
</dbReference>
<evidence type="ECO:0000313" key="3">
    <source>
        <dbReference type="EMBL" id="PFG89729.1"/>
    </source>
</evidence>
<dbReference type="GO" id="GO:0006355">
    <property type="term" value="P:regulation of DNA-templated transcription"/>
    <property type="evidence" value="ECO:0007669"/>
    <property type="project" value="InterPro"/>
</dbReference>
<evidence type="ECO:0000313" key="4">
    <source>
        <dbReference type="Proteomes" id="UP000225275"/>
    </source>
</evidence>
<proteinExistence type="predicted"/>
<feature type="domain" description="PRD" evidence="2">
    <location>
        <begin position="171"/>
        <end position="278"/>
    </location>
</feature>
<dbReference type="PANTHER" id="PTHR30185">
    <property type="entry name" value="CRYPTIC BETA-GLUCOSIDE BGL OPERON ANTITERMINATOR"/>
    <property type="match status" value="1"/>
</dbReference>
<dbReference type="InterPro" id="IPR036650">
    <property type="entry name" value="CAT_RNA-bd_dom_sf"/>
</dbReference>
<dbReference type="InterPro" id="IPR036634">
    <property type="entry name" value="PRD_sf"/>
</dbReference>
<dbReference type="SUPFAM" id="SSF50151">
    <property type="entry name" value="SacY-like RNA-binding domain"/>
    <property type="match status" value="1"/>
</dbReference>
<accession>A0AAP8JEA6</accession>
<keyword evidence="1" id="KW-0677">Repeat</keyword>
<gene>
    <name evidence="3" type="ORF">BW154_09745</name>
</gene>
<organism evidence="3 4">
    <name type="scientific">Lactococcus lactis</name>
    <dbReference type="NCBI Taxonomy" id="1358"/>
    <lineage>
        <taxon>Bacteria</taxon>
        <taxon>Bacillati</taxon>
        <taxon>Bacillota</taxon>
        <taxon>Bacilli</taxon>
        <taxon>Lactobacillales</taxon>
        <taxon>Streptococcaceae</taxon>
        <taxon>Lactococcus</taxon>
    </lineage>
</organism>
<dbReference type="PANTHER" id="PTHR30185:SF15">
    <property type="entry name" value="CRYPTIC BETA-GLUCOSIDE BGL OPERON ANTITERMINATOR"/>
    <property type="match status" value="1"/>
</dbReference>
<dbReference type="PROSITE" id="PS51372">
    <property type="entry name" value="PRD_2"/>
    <property type="match status" value="2"/>
</dbReference>
<comment type="caution">
    <text evidence="3">The sequence shown here is derived from an EMBL/GenBank/DDBJ whole genome shotgun (WGS) entry which is preliminary data.</text>
</comment>
<dbReference type="EMBL" id="MTJS01000002">
    <property type="protein sequence ID" value="PFG89729.1"/>
    <property type="molecule type" value="Genomic_DNA"/>
</dbReference>
<feature type="domain" description="PRD" evidence="2">
    <location>
        <begin position="65"/>
        <end position="170"/>
    </location>
</feature>
<evidence type="ECO:0000256" key="1">
    <source>
        <dbReference type="ARBA" id="ARBA00022737"/>
    </source>
</evidence>
<dbReference type="SMART" id="SM01061">
    <property type="entry name" value="CAT_RBD"/>
    <property type="match status" value="1"/>
</dbReference>
<dbReference type="InterPro" id="IPR004341">
    <property type="entry name" value="CAT_RNA-bd_dom"/>
</dbReference>
<sequence>MRILKVFNNNALLVNDQFNNERFVMGKGIGFKKKPGEIVDVTQITKEFTFQKKSSRDSLLEIYEQLPSEEIDLVAALIKEAEEQFHQTYFLSLYVSLADHIHYAISRTRDGISIKNPLVWEVKKFYAKEYALSKKYLIKINKDMGISLDEDEAAAIALHFVNARQEDSPFTDTFEITQFIDDILKIVRLYYSKEFDEDSLSFQRFVTHLHYLGQRILKGKPFKEMEDSFLFEQVQLKYPEASKCVEKILFYLSESRKTNLDIDEIAYLTLHVQRLIDN</sequence>
<dbReference type="Gene3D" id="2.30.24.10">
    <property type="entry name" value="CAT RNA-binding domain"/>
    <property type="match status" value="1"/>
</dbReference>
<dbReference type="SUPFAM" id="SSF63520">
    <property type="entry name" value="PTS-regulatory domain, PRD"/>
    <property type="match status" value="2"/>
</dbReference>
<dbReference type="Gene3D" id="1.10.1790.10">
    <property type="entry name" value="PRD domain"/>
    <property type="match status" value="2"/>
</dbReference>
<evidence type="ECO:0000259" key="2">
    <source>
        <dbReference type="PROSITE" id="PS51372"/>
    </source>
</evidence>
<dbReference type="NCBIfam" id="NF046042">
    <property type="entry name" value="LicT"/>
    <property type="match status" value="1"/>
</dbReference>
<name>A0AAP8JEA6_9LACT</name>
<protein>
    <recommendedName>
        <fullName evidence="2">PRD domain-containing protein</fullName>
    </recommendedName>
</protein>
<reference evidence="3" key="2">
    <citation type="journal article" date="2018" name="Food Control">
        <title>Characterization of Lactococcus lactis isolates from herbs, fruits and vegetables for use as biopreservatives against Listeria monocytogenes in cheese.</title>
        <authorList>
            <person name="Ho V."/>
            <person name="Lo R."/>
            <person name="Bansal N."/>
            <person name="Turner M.S."/>
        </authorList>
    </citation>
    <scope>NUCLEOTIDE SEQUENCE</scope>
    <source>
        <strain evidence="3">537</strain>
    </source>
</reference>
<dbReference type="AlphaFoldDB" id="A0AAP8JEA6"/>
<dbReference type="GO" id="GO:0003723">
    <property type="term" value="F:RNA binding"/>
    <property type="evidence" value="ECO:0007669"/>
    <property type="project" value="InterPro"/>
</dbReference>
<dbReference type="RefSeq" id="WP_257140077.1">
    <property type="nucleotide sequence ID" value="NZ_JAOWLS010000004.1"/>
</dbReference>
<dbReference type="InterPro" id="IPR011608">
    <property type="entry name" value="PRD"/>
</dbReference>
<dbReference type="Pfam" id="PF03123">
    <property type="entry name" value="CAT_RBD"/>
    <property type="match status" value="1"/>
</dbReference>
<dbReference type="Proteomes" id="UP000225275">
    <property type="component" value="Unassembled WGS sequence"/>
</dbReference>